<dbReference type="Pfam" id="PF01163">
    <property type="entry name" value="RIO1"/>
    <property type="match status" value="1"/>
</dbReference>
<dbReference type="InterPro" id="IPR030484">
    <property type="entry name" value="Rio2"/>
</dbReference>
<dbReference type="CDD" id="cd05144">
    <property type="entry name" value="RIO2_C"/>
    <property type="match status" value="1"/>
</dbReference>
<evidence type="ECO:0000256" key="8">
    <source>
        <dbReference type="ARBA" id="ARBA00022553"/>
    </source>
</evidence>
<dbReference type="InterPro" id="IPR036390">
    <property type="entry name" value="WH_DNA-bd_sf"/>
</dbReference>
<protein>
    <recommendedName>
        <fullName evidence="18">Serine/threonine-protein kinase RIO2</fullName>
        <ecNumber evidence="4">2.7.11.1</ecNumber>
    </recommendedName>
    <alternativeName>
        <fullName evidence="20">RIO kinase 2</fullName>
    </alternativeName>
    <alternativeName>
        <fullName evidence="19">Serine/threonine-protein kinase rio2</fullName>
    </alternativeName>
</protein>
<dbReference type="STRING" id="28743.ENSCVAP00000026457"/>
<keyword evidence="12" id="KW-0418">Kinase</keyword>
<keyword evidence="24" id="KW-1185">Reference proteome</keyword>
<dbReference type="SMART" id="SM00090">
    <property type="entry name" value="RIO"/>
    <property type="match status" value="1"/>
</dbReference>
<evidence type="ECO:0000313" key="24">
    <source>
        <dbReference type="Proteomes" id="UP000265020"/>
    </source>
</evidence>
<keyword evidence="7" id="KW-0723">Serine/threonine-protein kinase</keyword>
<feature type="region of interest" description="Disordered" evidence="21">
    <location>
        <begin position="312"/>
        <end position="356"/>
    </location>
</feature>
<comment type="cofactor">
    <cofactor evidence="1">
        <name>Mg(2+)</name>
        <dbReference type="ChEBI" id="CHEBI:18420"/>
    </cofactor>
</comment>
<comment type="subunit">
    <text evidence="17">Associated with late 40S pre-ribosomal particles. Interacts with PLK1 (via its N-terminus).</text>
</comment>
<feature type="region of interest" description="Disordered" evidence="21">
    <location>
        <begin position="369"/>
        <end position="521"/>
    </location>
</feature>
<dbReference type="InterPro" id="IPR036388">
    <property type="entry name" value="WH-like_DNA-bd_sf"/>
</dbReference>
<feature type="compositionally biased region" description="Acidic residues" evidence="21">
    <location>
        <begin position="403"/>
        <end position="420"/>
    </location>
</feature>
<evidence type="ECO:0000256" key="11">
    <source>
        <dbReference type="ARBA" id="ARBA00022741"/>
    </source>
</evidence>
<evidence type="ECO:0000256" key="20">
    <source>
        <dbReference type="ARBA" id="ARBA00076005"/>
    </source>
</evidence>
<evidence type="ECO:0000256" key="18">
    <source>
        <dbReference type="ARBA" id="ARBA00068353"/>
    </source>
</evidence>
<dbReference type="GO" id="GO:0030490">
    <property type="term" value="P:maturation of SSU-rRNA"/>
    <property type="evidence" value="ECO:0007669"/>
    <property type="project" value="TreeGrafter"/>
</dbReference>
<dbReference type="GeneTree" id="ENSGT00390000003255"/>
<keyword evidence="5" id="KW-0963">Cytoplasm</keyword>
<dbReference type="Gene3D" id="1.10.510.10">
    <property type="entry name" value="Transferase(Phosphotransferase) domain 1"/>
    <property type="match status" value="1"/>
</dbReference>
<dbReference type="SUPFAM" id="SSF46785">
    <property type="entry name" value="Winged helix' DNA-binding domain"/>
    <property type="match status" value="1"/>
</dbReference>
<evidence type="ECO:0000256" key="3">
    <source>
        <dbReference type="ARBA" id="ARBA00009196"/>
    </source>
</evidence>
<dbReference type="GO" id="GO:0030688">
    <property type="term" value="C:preribosome, small subunit precursor"/>
    <property type="evidence" value="ECO:0007669"/>
    <property type="project" value="TreeGrafter"/>
</dbReference>
<organism evidence="23 24">
    <name type="scientific">Cyprinodon variegatus</name>
    <name type="common">Sheepshead minnow</name>
    <dbReference type="NCBI Taxonomy" id="28743"/>
    <lineage>
        <taxon>Eukaryota</taxon>
        <taxon>Metazoa</taxon>
        <taxon>Chordata</taxon>
        <taxon>Craniata</taxon>
        <taxon>Vertebrata</taxon>
        <taxon>Euteleostomi</taxon>
        <taxon>Actinopterygii</taxon>
        <taxon>Neopterygii</taxon>
        <taxon>Teleostei</taxon>
        <taxon>Neoteleostei</taxon>
        <taxon>Acanthomorphata</taxon>
        <taxon>Ovalentaria</taxon>
        <taxon>Atherinomorphae</taxon>
        <taxon>Cyprinodontiformes</taxon>
        <taxon>Cyprinodontidae</taxon>
        <taxon>Cyprinodon</taxon>
    </lineage>
</organism>
<reference evidence="23" key="2">
    <citation type="submission" date="2025-09" db="UniProtKB">
        <authorList>
            <consortium name="Ensembl"/>
        </authorList>
    </citation>
    <scope>IDENTIFICATION</scope>
</reference>
<feature type="compositionally biased region" description="Basic and acidic residues" evidence="21">
    <location>
        <begin position="369"/>
        <end position="395"/>
    </location>
</feature>
<evidence type="ECO:0000256" key="4">
    <source>
        <dbReference type="ARBA" id="ARBA00012513"/>
    </source>
</evidence>
<dbReference type="InterPro" id="IPR011009">
    <property type="entry name" value="Kinase-like_dom_sf"/>
</dbReference>
<dbReference type="GeneID" id="107083690"/>
<dbReference type="InterPro" id="IPR018934">
    <property type="entry name" value="RIO_dom"/>
</dbReference>
<dbReference type="Proteomes" id="UP000265020">
    <property type="component" value="Unassembled WGS sequence"/>
</dbReference>
<dbReference type="FunFam" id="3.30.200.20:FF:000052">
    <property type="entry name" value="Serine/threonine-protein kinase RIO2"/>
    <property type="match status" value="1"/>
</dbReference>
<dbReference type="Pfam" id="PF09202">
    <property type="entry name" value="Rio2_N"/>
    <property type="match status" value="1"/>
</dbReference>
<keyword evidence="10" id="KW-0479">Metal-binding</keyword>
<evidence type="ECO:0000256" key="9">
    <source>
        <dbReference type="ARBA" id="ARBA00022679"/>
    </source>
</evidence>
<dbReference type="GO" id="GO:0005634">
    <property type="term" value="C:nucleus"/>
    <property type="evidence" value="ECO:0007669"/>
    <property type="project" value="TreeGrafter"/>
</dbReference>
<evidence type="ECO:0000256" key="7">
    <source>
        <dbReference type="ARBA" id="ARBA00022527"/>
    </source>
</evidence>
<evidence type="ECO:0000256" key="2">
    <source>
        <dbReference type="ARBA" id="ARBA00004496"/>
    </source>
</evidence>
<keyword evidence="8" id="KW-0597">Phosphoprotein</keyword>
<dbReference type="KEGG" id="cvg:107083690"/>
<dbReference type="SUPFAM" id="SSF56112">
    <property type="entry name" value="Protein kinase-like (PK-like)"/>
    <property type="match status" value="1"/>
</dbReference>
<dbReference type="GO" id="GO:0005524">
    <property type="term" value="F:ATP binding"/>
    <property type="evidence" value="ECO:0007669"/>
    <property type="project" value="UniProtKB-KW"/>
</dbReference>
<proteinExistence type="inferred from homology"/>
<keyword evidence="6" id="KW-0690">Ribosome biogenesis</keyword>
<dbReference type="FunFam" id="1.10.10.10:FF:000053">
    <property type="entry name" value="Serine/threonine-protein kinase RIO2"/>
    <property type="match status" value="1"/>
</dbReference>
<dbReference type="AlphaFoldDB" id="A0A3Q2E2T3"/>
<reference evidence="23" key="1">
    <citation type="submission" date="2025-08" db="UniProtKB">
        <authorList>
            <consortium name="Ensembl"/>
        </authorList>
    </citation>
    <scope>IDENTIFICATION</scope>
</reference>
<evidence type="ECO:0000256" key="19">
    <source>
        <dbReference type="ARBA" id="ARBA00068837"/>
    </source>
</evidence>
<comment type="similarity">
    <text evidence="3">Belongs to the protein kinase superfamily. RIO-type Ser/Thr kinase family.</text>
</comment>
<evidence type="ECO:0000256" key="1">
    <source>
        <dbReference type="ARBA" id="ARBA00001946"/>
    </source>
</evidence>
<feature type="compositionally biased region" description="Basic and acidic residues" evidence="21">
    <location>
        <begin position="429"/>
        <end position="438"/>
    </location>
</feature>
<feature type="compositionally biased region" description="Polar residues" evidence="21">
    <location>
        <begin position="507"/>
        <end position="521"/>
    </location>
</feature>
<evidence type="ECO:0000256" key="15">
    <source>
        <dbReference type="ARBA" id="ARBA00047899"/>
    </source>
</evidence>
<evidence type="ECO:0000256" key="21">
    <source>
        <dbReference type="SAM" id="MobiDB-lite"/>
    </source>
</evidence>
<dbReference type="GO" id="GO:0004674">
    <property type="term" value="F:protein serine/threonine kinase activity"/>
    <property type="evidence" value="ECO:0007669"/>
    <property type="project" value="UniProtKB-KW"/>
</dbReference>
<dbReference type="PROSITE" id="PS01245">
    <property type="entry name" value="RIO1"/>
    <property type="match status" value="1"/>
</dbReference>
<dbReference type="GO" id="GO:0005829">
    <property type="term" value="C:cytosol"/>
    <property type="evidence" value="ECO:0007669"/>
    <property type="project" value="TreeGrafter"/>
</dbReference>
<evidence type="ECO:0000259" key="22">
    <source>
        <dbReference type="SMART" id="SM00090"/>
    </source>
</evidence>
<keyword evidence="11" id="KW-0547">Nucleotide-binding</keyword>
<dbReference type="RefSeq" id="XP_015228582.1">
    <property type="nucleotide sequence ID" value="XM_015373096.1"/>
</dbReference>
<dbReference type="PANTHER" id="PTHR45852:SF1">
    <property type="entry name" value="SERINE_THREONINE-PROTEIN KINASE RIO2"/>
    <property type="match status" value="1"/>
</dbReference>
<feature type="domain" description="RIO kinase" evidence="22">
    <location>
        <begin position="66"/>
        <end position="289"/>
    </location>
</feature>
<dbReference type="Ensembl" id="ENSCVAT00000016532.1">
    <property type="protein sequence ID" value="ENSCVAP00000026457.1"/>
    <property type="gene ID" value="ENSCVAG00000012034.1"/>
</dbReference>
<feature type="compositionally biased region" description="Polar residues" evidence="21">
    <location>
        <begin position="454"/>
        <end position="465"/>
    </location>
</feature>
<comment type="catalytic activity">
    <reaction evidence="15">
        <text>L-threonyl-[protein] + ATP = O-phospho-L-threonyl-[protein] + ADP + H(+)</text>
        <dbReference type="Rhea" id="RHEA:46608"/>
        <dbReference type="Rhea" id="RHEA-COMP:11060"/>
        <dbReference type="Rhea" id="RHEA-COMP:11605"/>
        <dbReference type="ChEBI" id="CHEBI:15378"/>
        <dbReference type="ChEBI" id="CHEBI:30013"/>
        <dbReference type="ChEBI" id="CHEBI:30616"/>
        <dbReference type="ChEBI" id="CHEBI:61977"/>
        <dbReference type="ChEBI" id="CHEBI:456216"/>
        <dbReference type="EC" id="2.7.11.1"/>
    </reaction>
</comment>
<dbReference type="PANTHER" id="PTHR45852">
    <property type="entry name" value="SER/THR-PROTEIN KINASE RIO2"/>
    <property type="match status" value="1"/>
</dbReference>
<evidence type="ECO:0000256" key="10">
    <source>
        <dbReference type="ARBA" id="ARBA00022723"/>
    </source>
</evidence>
<dbReference type="OMA" id="ACPHLIA"/>
<dbReference type="InterPro" id="IPR000687">
    <property type="entry name" value="RIO_kinase"/>
</dbReference>
<dbReference type="GO" id="GO:0046872">
    <property type="term" value="F:metal ion binding"/>
    <property type="evidence" value="ECO:0007669"/>
    <property type="project" value="UniProtKB-KW"/>
</dbReference>
<dbReference type="Gene3D" id="1.10.10.10">
    <property type="entry name" value="Winged helix-like DNA-binding domain superfamily/Winged helix DNA-binding domain"/>
    <property type="match status" value="1"/>
</dbReference>
<evidence type="ECO:0000313" key="23">
    <source>
        <dbReference type="Ensembl" id="ENSCVAP00000026457.1"/>
    </source>
</evidence>
<dbReference type="OrthoDB" id="10258631at2759"/>
<evidence type="ECO:0000256" key="12">
    <source>
        <dbReference type="ARBA" id="ARBA00022777"/>
    </source>
</evidence>
<dbReference type="FunFam" id="1.10.510.10:FF:000307">
    <property type="entry name" value="Serine/threonine-protein kinase RIO2"/>
    <property type="match status" value="1"/>
</dbReference>
<evidence type="ECO:0000256" key="13">
    <source>
        <dbReference type="ARBA" id="ARBA00022840"/>
    </source>
</evidence>
<evidence type="ECO:0000256" key="6">
    <source>
        <dbReference type="ARBA" id="ARBA00022517"/>
    </source>
</evidence>
<dbReference type="Gene3D" id="3.30.200.20">
    <property type="entry name" value="Phosphorylase Kinase, domain 1"/>
    <property type="match status" value="1"/>
</dbReference>
<accession>A0A3Q2E2T3</accession>
<evidence type="ECO:0000256" key="14">
    <source>
        <dbReference type="ARBA" id="ARBA00022842"/>
    </source>
</evidence>
<keyword evidence="13" id="KW-0067">ATP-binding</keyword>
<dbReference type="InterPro" id="IPR015285">
    <property type="entry name" value="RIO2_wHTH_N"/>
</dbReference>
<dbReference type="EC" id="2.7.11.1" evidence="4"/>
<evidence type="ECO:0000256" key="16">
    <source>
        <dbReference type="ARBA" id="ARBA00048679"/>
    </source>
</evidence>
<keyword evidence="9" id="KW-0808">Transferase</keyword>
<dbReference type="InterPro" id="IPR018935">
    <property type="entry name" value="RIO_kinase_CS"/>
</dbReference>
<keyword evidence="14" id="KW-0460">Magnesium</keyword>
<comment type="catalytic activity">
    <reaction evidence="16">
        <text>L-seryl-[protein] + ATP = O-phospho-L-seryl-[protein] + ADP + H(+)</text>
        <dbReference type="Rhea" id="RHEA:17989"/>
        <dbReference type="Rhea" id="RHEA-COMP:9863"/>
        <dbReference type="Rhea" id="RHEA-COMP:11604"/>
        <dbReference type="ChEBI" id="CHEBI:15378"/>
        <dbReference type="ChEBI" id="CHEBI:29999"/>
        <dbReference type="ChEBI" id="CHEBI:30616"/>
        <dbReference type="ChEBI" id="CHEBI:83421"/>
        <dbReference type="ChEBI" id="CHEBI:456216"/>
        <dbReference type="EC" id="2.7.11.1"/>
    </reaction>
</comment>
<sequence>MGKLNVIVLRYLSRDDFRVLTAVEMGMKNHEIVPVSLLSSIASLKHGGCNKILRELVKHKLVVYERSKTVQGYRLNYGGYDYLALKTLCSREVILSVGNQMGVGKESDIYIVASPDGEQYALKLHRLGRTSFRNLKNKRDYHKHRRNMSWLYLSRLSAMKEFAYMKALYDRGFPVPKPVDYNRHAVVMELINGYPLCQVHELQDPAALYSEFMELIVKLANHGLIHGDFNEFNLMLDDQDHITMIDFPQMVSTSHQNAEWYFDRDVKCIRDFFAKRFNYESELFPTFKDIRRSCSLDIEVSASGFTKDLEKSAEFLHPAGPEEDDDDDEEEELEDDDDENGEGEASDNEAEKEDSSFNMDEYKHAMMELEGLKVSETPKEEERIKESKEAPEEASKAGCQEETGTEYEDELKEAEDECPELAELSSSNKEFKPFRDSDSLQQIAEHRRRRTDSEATMGSIGSCSTIPPEVVRQKVRRQLTKQQKAAQRRRLQKGEANLVTKSRRENQNNIKSSMETASFWG</sequence>
<evidence type="ECO:0000256" key="5">
    <source>
        <dbReference type="ARBA" id="ARBA00022490"/>
    </source>
</evidence>
<evidence type="ECO:0000256" key="17">
    <source>
        <dbReference type="ARBA" id="ARBA00064676"/>
    </source>
</evidence>
<dbReference type="CTD" id="55781"/>
<comment type="subcellular location">
    <subcellularLocation>
        <location evidence="2">Cytoplasm</location>
    </subcellularLocation>
</comment>
<feature type="compositionally biased region" description="Acidic residues" evidence="21">
    <location>
        <begin position="321"/>
        <end position="352"/>
    </location>
</feature>
<name>A0A3Q2E2T3_CYPVA</name>